<organism evidence="2 3">
    <name type="scientific">Racocetra fulgida</name>
    <dbReference type="NCBI Taxonomy" id="60492"/>
    <lineage>
        <taxon>Eukaryota</taxon>
        <taxon>Fungi</taxon>
        <taxon>Fungi incertae sedis</taxon>
        <taxon>Mucoromycota</taxon>
        <taxon>Glomeromycotina</taxon>
        <taxon>Glomeromycetes</taxon>
        <taxon>Diversisporales</taxon>
        <taxon>Gigasporaceae</taxon>
        <taxon>Racocetra</taxon>
    </lineage>
</organism>
<protein>
    <submittedName>
        <fullName evidence="2">19870_t:CDS:1</fullName>
    </submittedName>
</protein>
<feature type="non-terminal residue" evidence="2">
    <location>
        <position position="1"/>
    </location>
</feature>
<comment type="caution">
    <text evidence="2">The sequence shown here is derived from an EMBL/GenBank/DDBJ whole genome shotgun (WGS) entry which is preliminary data.</text>
</comment>
<reference evidence="2" key="1">
    <citation type="submission" date="2021-06" db="EMBL/GenBank/DDBJ databases">
        <authorList>
            <person name="Kallberg Y."/>
            <person name="Tangrot J."/>
            <person name="Rosling A."/>
        </authorList>
    </citation>
    <scope>NUCLEOTIDE SEQUENCE</scope>
    <source>
        <strain evidence="2">IN212</strain>
    </source>
</reference>
<keyword evidence="1" id="KW-0812">Transmembrane</keyword>
<dbReference type="Proteomes" id="UP000789396">
    <property type="component" value="Unassembled WGS sequence"/>
</dbReference>
<name>A0A9N9H683_9GLOM</name>
<feature type="transmembrane region" description="Helical" evidence="1">
    <location>
        <begin position="61"/>
        <end position="89"/>
    </location>
</feature>
<keyword evidence="3" id="KW-1185">Reference proteome</keyword>
<gene>
    <name evidence="2" type="ORF">RFULGI_LOCUS8679</name>
</gene>
<keyword evidence="1" id="KW-1133">Transmembrane helix</keyword>
<proteinExistence type="predicted"/>
<evidence type="ECO:0000256" key="1">
    <source>
        <dbReference type="SAM" id="Phobius"/>
    </source>
</evidence>
<evidence type="ECO:0000313" key="3">
    <source>
        <dbReference type="Proteomes" id="UP000789396"/>
    </source>
</evidence>
<dbReference type="EMBL" id="CAJVPZ010014299">
    <property type="protein sequence ID" value="CAG8656530.1"/>
    <property type="molecule type" value="Genomic_DNA"/>
</dbReference>
<keyword evidence="1" id="KW-0472">Membrane</keyword>
<evidence type="ECO:0000313" key="2">
    <source>
        <dbReference type="EMBL" id="CAG8656530.1"/>
    </source>
</evidence>
<accession>A0A9N9H683</accession>
<dbReference type="AlphaFoldDB" id="A0A9N9H683"/>
<sequence length="113" mass="11933">YYPNYTISPDVFALDVSSNDNYKWVTAYDPVNSITPIPTPTVSPTPSSKSTTSNTNFGVNIGAIIGGVIGGIAGLILLSCTAIIVILIVKKKYLDKDNIAISENGIANTQPIT</sequence>